<feature type="binding site" evidence="2">
    <location>
        <position position="103"/>
    </location>
    <ligand>
        <name>Fe cation</name>
        <dbReference type="ChEBI" id="CHEBI:24875"/>
    </ligand>
</feature>
<dbReference type="InterPro" id="IPR023635">
    <property type="entry name" value="Peptide_deformylase"/>
</dbReference>
<keyword evidence="2" id="KW-0479">Metal-binding</keyword>
<dbReference type="EMBL" id="PFAL01000033">
    <property type="protein sequence ID" value="PIR95200.1"/>
    <property type="molecule type" value="Genomic_DNA"/>
</dbReference>
<evidence type="ECO:0000256" key="2">
    <source>
        <dbReference type="HAMAP-Rule" id="MF_00163"/>
    </source>
</evidence>
<dbReference type="Proteomes" id="UP000229972">
    <property type="component" value="Unassembled WGS sequence"/>
</dbReference>
<dbReference type="HAMAP" id="MF_00163">
    <property type="entry name" value="Pep_deformylase"/>
    <property type="match status" value="1"/>
</dbReference>
<accession>A0A2H0VA49</accession>
<reference evidence="4" key="1">
    <citation type="submission" date="2017-09" db="EMBL/GenBank/DDBJ databases">
        <title>Depth-based differentiation of microbial function through sediment-hosted aquifers and enrichment of novel symbionts in the deep terrestrial subsurface.</title>
        <authorList>
            <person name="Probst A.J."/>
            <person name="Ladd B."/>
            <person name="Jarett J.K."/>
            <person name="Geller-Mcgrath D.E."/>
            <person name="Sieber C.M.K."/>
            <person name="Emerson J.B."/>
            <person name="Anantharaman K."/>
            <person name="Thomas B.C."/>
            <person name="Malmstrom R."/>
            <person name="Stieglmeier M."/>
            <person name="Klingl A."/>
            <person name="Woyke T."/>
            <person name="Ryan C.M."/>
            <person name="Banfield J.F."/>
        </authorList>
    </citation>
    <scope>NUCLEOTIDE SEQUENCE [LARGE SCALE GENOMIC DNA]</scope>
</reference>
<comment type="similarity">
    <text evidence="1 2">Belongs to the polypeptide deformylase family.</text>
</comment>
<evidence type="ECO:0000313" key="3">
    <source>
        <dbReference type="EMBL" id="PIR95200.1"/>
    </source>
</evidence>
<dbReference type="EC" id="3.5.1.88" evidence="2"/>
<dbReference type="GO" id="GO:0006412">
    <property type="term" value="P:translation"/>
    <property type="evidence" value="ECO:0007669"/>
    <property type="project" value="UniProtKB-UniRule"/>
</dbReference>
<comment type="caution">
    <text evidence="3">The sequence shown here is derived from an EMBL/GenBank/DDBJ whole genome shotgun (WGS) entry which is preliminary data.</text>
</comment>
<dbReference type="GO" id="GO:0046872">
    <property type="term" value="F:metal ion binding"/>
    <property type="evidence" value="ECO:0007669"/>
    <property type="project" value="UniProtKB-KW"/>
</dbReference>
<dbReference type="Pfam" id="PF01327">
    <property type="entry name" value="Pep_deformylase"/>
    <property type="match status" value="1"/>
</dbReference>
<dbReference type="AlphaFoldDB" id="A0A2H0VA49"/>
<dbReference type="Gene3D" id="3.90.45.10">
    <property type="entry name" value="Peptide deformylase"/>
    <property type="match status" value="1"/>
</dbReference>
<comment type="function">
    <text evidence="2">Removes the formyl group from the N-terminal Met of newly synthesized proteins. Requires at least a dipeptide for an efficient rate of reaction. N-terminal L-methionine is a prerequisite for activity but the enzyme has broad specificity at other positions.</text>
</comment>
<protein>
    <recommendedName>
        <fullName evidence="2">Peptide deformylase</fullName>
        <shortName evidence="2">PDF</shortName>
        <ecNumber evidence="2">3.5.1.88</ecNumber>
    </recommendedName>
    <alternativeName>
        <fullName evidence="2">Polypeptide deformylase</fullName>
    </alternativeName>
</protein>
<feature type="active site" evidence="2">
    <location>
        <position position="151"/>
    </location>
</feature>
<gene>
    <name evidence="2 3" type="primary">def</name>
    <name evidence="3" type="ORF">COT93_03610</name>
</gene>
<dbReference type="CDD" id="cd00487">
    <property type="entry name" value="Pep_deformylase"/>
    <property type="match status" value="1"/>
</dbReference>
<organism evidence="3 4">
    <name type="scientific">Candidatus Falkowbacteria bacterium CG10_big_fil_rev_8_21_14_0_10_37_18</name>
    <dbReference type="NCBI Taxonomy" id="1974562"/>
    <lineage>
        <taxon>Bacteria</taxon>
        <taxon>Candidatus Falkowiibacteriota</taxon>
    </lineage>
</organism>
<dbReference type="NCBIfam" id="NF001159">
    <property type="entry name" value="PRK00150.1-3"/>
    <property type="match status" value="1"/>
</dbReference>
<dbReference type="PANTHER" id="PTHR10458:SF22">
    <property type="entry name" value="PEPTIDE DEFORMYLASE"/>
    <property type="match status" value="1"/>
</dbReference>
<feature type="binding site" evidence="2">
    <location>
        <position position="154"/>
    </location>
    <ligand>
        <name>Fe cation</name>
        <dbReference type="ChEBI" id="CHEBI:24875"/>
    </ligand>
</feature>
<dbReference type="InterPro" id="IPR036821">
    <property type="entry name" value="Peptide_deformylase_sf"/>
</dbReference>
<dbReference type="PIRSF" id="PIRSF004749">
    <property type="entry name" value="Pep_def"/>
    <property type="match status" value="1"/>
</dbReference>
<dbReference type="SUPFAM" id="SSF56420">
    <property type="entry name" value="Peptide deformylase"/>
    <property type="match status" value="1"/>
</dbReference>
<name>A0A2H0VA49_9BACT</name>
<comment type="catalytic activity">
    <reaction evidence="2">
        <text>N-terminal N-formyl-L-methionyl-[peptide] + H2O = N-terminal L-methionyl-[peptide] + formate</text>
        <dbReference type="Rhea" id="RHEA:24420"/>
        <dbReference type="Rhea" id="RHEA-COMP:10639"/>
        <dbReference type="Rhea" id="RHEA-COMP:10640"/>
        <dbReference type="ChEBI" id="CHEBI:15377"/>
        <dbReference type="ChEBI" id="CHEBI:15740"/>
        <dbReference type="ChEBI" id="CHEBI:49298"/>
        <dbReference type="ChEBI" id="CHEBI:64731"/>
        <dbReference type="EC" id="3.5.1.88"/>
    </reaction>
</comment>
<dbReference type="NCBIfam" id="TIGR00079">
    <property type="entry name" value="pept_deformyl"/>
    <property type="match status" value="1"/>
</dbReference>
<proteinExistence type="inferred from homology"/>
<evidence type="ECO:0000313" key="4">
    <source>
        <dbReference type="Proteomes" id="UP000229972"/>
    </source>
</evidence>
<feature type="binding site" evidence="2">
    <location>
        <position position="150"/>
    </location>
    <ligand>
        <name>Fe cation</name>
        <dbReference type="ChEBI" id="CHEBI:24875"/>
    </ligand>
</feature>
<keyword evidence="2" id="KW-0408">Iron</keyword>
<dbReference type="PANTHER" id="PTHR10458">
    <property type="entry name" value="PEPTIDE DEFORMYLASE"/>
    <property type="match status" value="1"/>
</dbReference>
<keyword evidence="2" id="KW-0648">Protein biosynthesis</keyword>
<sequence length="169" mass="19319">MSSIKTEKTKKAKILPVIIHPNPILRRLSEEILLTELKEPEFQQLLLDIEETMLKKDGAGLAAPQIGKNIRLFVLALEKKTLFCLNPQITKRSWAKAVEEEGCLSVLNKKGEIIYAPVERCRRVNFMYWDEKGEKKKIAATDMLARVIQHELDHLDGVLFIDKIVAAEK</sequence>
<dbReference type="GO" id="GO:0042586">
    <property type="term" value="F:peptide deformylase activity"/>
    <property type="evidence" value="ECO:0007669"/>
    <property type="project" value="UniProtKB-UniRule"/>
</dbReference>
<comment type="cofactor">
    <cofactor evidence="2">
        <name>Fe(2+)</name>
        <dbReference type="ChEBI" id="CHEBI:29033"/>
    </cofactor>
    <text evidence="2">Binds 1 Fe(2+) ion.</text>
</comment>
<evidence type="ECO:0000256" key="1">
    <source>
        <dbReference type="ARBA" id="ARBA00010759"/>
    </source>
</evidence>
<keyword evidence="2" id="KW-0378">Hydrolase</keyword>
<dbReference type="PRINTS" id="PR01576">
    <property type="entry name" value="PDEFORMYLASE"/>
</dbReference>